<feature type="transmembrane region" description="Helical" evidence="5">
    <location>
        <begin position="20"/>
        <end position="42"/>
    </location>
</feature>
<organism evidence="7 8">
    <name type="scientific">Candidatus Fischerbacteria bacterium RBG_13_37_8</name>
    <dbReference type="NCBI Taxonomy" id="1817863"/>
    <lineage>
        <taxon>Bacteria</taxon>
        <taxon>Candidatus Fischeribacteriota</taxon>
    </lineage>
</organism>
<feature type="transmembrane region" description="Helical" evidence="5">
    <location>
        <begin position="402"/>
        <end position="427"/>
    </location>
</feature>
<dbReference type="GO" id="GO:0140359">
    <property type="term" value="F:ABC-type transporter activity"/>
    <property type="evidence" value="ECO:0007669"/>
    <property type="project" value="InterPro"/>
</dbReference>
<dbReference type="AlphaFoldDB" id="A0A1F5VN72"/>
<protein>
    <recommendedName>
        <fullName evidence="6">ABC-2 type transporter transmembrane domain-containing protein</fullName>
    </recommendedName>
</protein>
<evidence type="ECO:0000259" key="6">
    <source>
        <dbReference type="Pfam" id="PF12698"/>
    </source>
</evidence>
<feature type="transmembrane region" description="Helical" evidence="5">
    <location>
        <begin position="376"/>
        <end position="396"/>
    </location>
</feature>
<feature type="transmembrane region" description="Helical" evidence="5">
    <location>
        <begin position="350"/>
        <end position="369"/>
    </location>
</feature>
<feature type="domain" description="ABC-2 type transporter transmembrane" evidence="6">
    <location>
        <begin position="19"/>
        <end position="424"/>
    </location>
</feature>
<comment type="subcellular location">
    <subcellularLocation>
        <location evidence="1">Membrane</location>
        <topology evidence="1">Multi-pass membrane protein</topology>
    </subcellularLocation>
</comment>
<comment type="caution">
    <text evidence="7">The sequence shown here is derived from an EMBL/GenBank/DDBJ whole genome shotgun (WGS) entry which is preliminary data.</text>
</comment>
<dbReference type="PANTHER" id="PTHR43471:SF3">
    <property type="entry name" value="ABC TRANSPORTER PERMEASE PROTEIN NATB"/>
    <property type="match status" value="1"/>
</dbReference>
<dbReference type="InterPro" id="IPR013525">
    <property type="entry name" value="ABC2_TM"/>
</dbReference>
<dbReference type="STRING" id="1817863.A2Y62_17900"/>
<dbReference type="EMBL" id="MFGW01000128">
    <property type="protein sequence ID" value="OGF64859.1"/>
    <property type="molecule type" value="Genomic_DNA"/>
</dbReference>
<proteinExistence type="predicted"/>
<name>A0A1F5VN72_9BACT</name>
<feature type="transmembrane region" description="Helical" evidence="5">
    <location>
        <begin position="217"/>
        <end position="237"/>
    </location>
</feature>
<feature type="transmembrane region" description="Helical" evidence="5">
    <location>
        <begin position="310"/>
        <end position="330"/>
    </location>
</feature>
<evidence type="ECO:0000256" key="2">
    <source>
        <dbReference type="ARBA" id="ARBA00022692"/>
    </source>
</evidence>
<dbReference type="SUPFAM" id="SSF53850">
    <property type="entry name" value="Periplasmic binding protein-like II"/>
    <property type="match status" value="1"/>
</dbReference>
<keyword evidence="4 5" id="KW-0472">Membrane</keyword>
<accession>A0A1F5VN72</accession>
<evidence type="ECO:0000313" key="8">
    <source>
        <dbReference type="Proteomes" id="UP000178943"/>
    </source>
</evidence>
<dbReference type="GO" id="GO:0016020">
    <property type="term" value="C:membrane"/>
    <property type="evidence" value="ECO:0007669"/>
    <property type="project" value="UniProtKB-SubCell"/>
</dbReference>
<sequence length="449" mass="51066">MSRIWAIIKREYIVRVRTKAFIIGTIAAPIVFIAMIVIPILLTGVEGDQVRRIAIIDLSGDMYAQLREALDGDKQGQRYIPEQTPVEKRDKRIINRTKPPDNGGYVLEQIPVKENNLDVVKEQLISKIINKQLDAYIIIGKHILEGEKPEYHSKHVSNFMELRLIEDTLTKIVVEKRLRKEGLDPENIDKITSRVDLKVIKLSGKGEEKEDRGETFFFSYILMLMLYTTVLLYGVAIMRSVIEDKSSRIVEVLASSVRPFDLMLGKLIGVGAVGLTQYLVWSILGIIVLLYGASIAMFFNPQAVMSTMPVIPVTHFIYFVIYFLLGYFLYSTMYIIVGSMVDNEQDAQNLQAPLIVFLVIPMLIAPMVLINPDSKISVILSLIPFFTPIVMFLRITVLTPSFWQIILSLVLSIVTILLMTWIAARVYKVGMLMYGKKISFPELIKWIKS</sequence>
<gene>
    <name evidence="7" type="ORF">A2Y62_17900</name>
</gene>
<keyword evidence="2 5" id="KW-0812">Transmembrane</keyword>
<evidence type="ECO:0000256" key="5">
    <source>
        <dbReference type="SAM" id="Phobius"/>
    </source>
</evidence>
<keyword evidence="3 5" id="KW-1133">Transmembrane helix</keyword>
<evidence type="ECO:0000313" key="7">
    <source>
        <dbReference type="EMBL" id="OGF64859.1"/>
    </source>
</evidence>
<evidence type="ECO:0000256" key="4">
    <source>
        <dbReference type="ARBA" id="ARBA00023136"/>
    </source>
</evidence>
<feature type="transmembrane region" description="Helical" evidence="5">
    <location>
        <begin position="278"/>
        <end position="298"/>
    </location>
</feature>
<reference evidence="7 8" key="1">
    <citation type="journal article" date="2016" name="Nat. Commun.">
        <title>Thousands of microbial genomes shed light on interconnected biogeochemical processes in an aquifer system.</title>
        <authorList>
            <person name="Anantharaman K."/>
            <person name="Brown C.T."/>
            <person name="Hug L.A."/>
            <person name="Sharon I."/>
            <person name="Castelle C.J."/>
            <person name="Probst A.J."/>
            <person name="Thomas B.C."/>
            <person name="Singh A."/>
            <person name="Wilkins M.J."/>
            <person name="Karaoz U."/>
            <person name="Brodie E.L."/>
            <person name="Williams K.H."/>
            <person name="Hubbard S.S."/>
            <person name="Banfield J.F."/>
        </authorList>
    </citation>
    <scope>NUCLEOTIDE SEQUENCE [LARGE SCALE GENOMIC DNA]</scope>
</reference>
<dbReference type="PANTHER" id="PTHR43471">
    <property type="entry name" value="ABC TRANSPORTER PERMEASE"/>
    <property type="match status" value="1"/>
</dbReference>
<dbReference type="Pfam" id="PF12698">
    <property type="entry name" value="ABC2_membrane_3"/>
    <property type="match status" value="1"/>
</dbReference>
<evidence type="ECO:0000256" key="3">
    <source>
        <dbReference type="ARBA" id="ARBA00022989"/>
    </source>
</evidence>
<evidence type="ECO:0000256" key="1">
    <source>
        <dbReference type="ARBA" id="ARBA00004141"/>
    </source>
</evidence>
<dbReference type="Proteomes" id="UP000178943">
    <property type="component" value="Unassembled WGS sequence"/>
</dbReference>